<evidence type="ECO:0000256" key="3">
    <source>
        <dbReference type="ARBA" id="ARBA00023123"/>
    </source>
</evidence>
<evidence type="ECO:0000256" key="4">
    <source>
        <dbReference type="ARBA" id="ARBA00023175"/>
    </source>
</evidence>
<keyword evidence="4 6" id="KW-0505">Motor protein</keyword>
<dbReference type="InterPro" id="IPR027417">
    <property type="entry name" value="P-loop_NTPase"/>
</dbReference>
<accession>A0A368H6Y1</accession>
<dbReference type="GO" id="GO:0005737">
    <property type="term" value="C:cytoplasm"/>
    <property type="evidence" value="ECO:0007669"/>
    <property type="project" value="TreeGrafter"/>
</dbReference>
<proteinExistence type="inferred from homology"/>
<keyword evidence="2 6" id="KW-0067">ATP-binding</keyword>
<protein>
    <submittedName>
        <fullName evidence="8">Myosin head</fullName>
    </submittedName>
</protein>
<dbReference type="GO" id="GO:0098858">
    <property type="term" value="C:actin-based cell projection"/>
    <property type="evidence" value="ECO:0007669"/>
    <property type="project" value="TreeGrafter"/>
</dbReference>
<dbReference type="Gene3D" id="1.20.58.530">
    <property type="match status" value="1"/>
</dbReference>
<dbReference type="Gene3D" id="3.40.850.10">
    <property type="entry name" value="Kinesin motor domain"/>
    <property type="match status" value="1"/>
</dbReference>
<dbReference type="GO" id="GO:0007015">
    <property type="term" value="P:actin filament organization"/>
    <property type="evidence" value="ECO:0007669"/>
    <property type="project" value="TreeGrafter"/>
</dbReference>
<dbReference type="GO" id="GO:0000146">
    <property type="term" value="F:microfilament motor activity"/>
    <property type="evidence" value="ECO:0007669"/>
    <property type="project" value="TreeGrafter"/>
</dbReference>
<gene>
    <name evidence="8" type="ORF">ANCCAN_02824</name>
</gene>
<dbReference type="GO" id="GO:0005524">
    <property type="term" value="F:ATP binding"/>
    <property type="evidence" value="ECO:0007669"/>
    <property type="project" value="UniProtKB-UniRule"/>
</dbReference>
<dbReference type="Pfam" id="PF00063">
    <property type="entry name" value="Myosin_head"/>
    <property type="match status" value="1"/>
</dbReference>
<reference evidence="8 9" key="1">
    <citation type="submission" date="2014-10" db="EMBL/GenBank/DDBJ databases">
        <title>Draft genome of the hookworm Ancylostoma caninum.</title>
        <authorList>
            <person name="Mitreva M."/>
        </authorList>
    </citation>
    <scope>NUCLEOTIDE SEQUENCE [LARGE SCALE GENOMIC DNA]</scope>
    <source>
        <strain evidence="8 9">Baltimore</strain>
    </source>
</reference>
<comment type="caution">
    <text evidence="6">Lacks conserved residue(s) required for the propagation of feature annotation.</text>
</comment>
<keyword evidence="3 6" id="KW-0518">Myosin</keyword>
<dbReference type="Proteomes" id="UP000252519">
    <property type="component" value="Unassembled WGS sequence"/>
</dbReference>
<evidence type="ECO:0000256" key="6">
    <source>
        <dbReference type="PROSITE-ProRule" id="PRU00782"/>
    </source>
</evidence>
<comment type="similarity">
    <text evidence="6">Belongs to the TRAFAC class myosin-kinesin ATPase superfamily. Myosin family.</text>
</comment>
<comment type="caution">
    <text evidence="8">The sequence shown here is derived from an EMBL/GenBank/DDBJ whole genome shotgun (WGS) entry which is preliminary data.</text>
</comment>
<dbReference type="GO" id="GO:0016020">
    <property type="term" value="C:membrane"/>
    <property type="evidence" value="ECO:0007669"/>
    <property type="project" value="TreeGrafter"/>
</dbReference>
<dbReference type="InterPro" id="IPR001609">
    <property type="entry name" value="Myosin_head_motor_dom-like"/>
</dbReference>
<dbReference type="PANTHER" id="PTHR13140:SF709">
    <property type="entry name" value="UNCONVENTIONAL MYOSIN-XV"/>
    <property type="match status" value="1"/>
</dbReference>
<dbReference type="STRING" id="29170.A0A368H6Y1"/>
<dbReference type="SUPFAM" id="SSF52540">
    <property type="entry name" value="P-loop containing nucleoside triphosphate hydrolases"/>
    <property type="match status" value="1"/>
</dbReference>
<dbReference type="PANTHER" id="PTHR13140">
    <property type="entry name" value="MYOSIN"/>
    <property type="match status" value="1"/>
</dbReference>
<evidence type="ECO:0000256" key="2">
    <source>
        <dbReference type="ARBA" id="ARBA00022840"/>
    </source>
</evidence>
<dbReference type="SMART" id="SM00242">
    <property type="entry name" value="MYSc"/>
    <property type="match status" value="1"/>
</dbReference>
<dbReference type="PROSITE" id="PS51456">
    <property type="entry name" value="MYOSIN_MOTOR"/>
    <property type="match status" value="1"/>
</dbReference>
<dbReference type="OrthoDB" id="312459at2759"/>
<keyword evidence="1 6" id="KW-0547">Nucleotide-binding</keyword>
<evidence type="ECO:0000313" key="8">
    <source>
        <dbReference type="EMBL" id="RCN51037.1"/>
    </source>
</evidence>
<evidence type="ECO:0000259" key="7">
    <source>
        <dbReference type="PROSITE" id="PS51456"/>
    </source>
</evidence>
<evidence type="ECO:0000256" key="1">
    <source>
        <dbReference type="ARBA" id="ARBA00022741"/>
    </source>
</evidence>
<feature type="domain" description="Myosin motor" evidence="7">
    <location>
        <begin position="7"/>
        <end position="456"/>
    </location>
</feature>
<dbReference type="GO" id="GO:0016459">
    <property type="term" value="C:myosin complex"/>
    <property type="evidence" value="ECO:0007669"/>
    <property type="project" value="UniProtKB-KW"/>
</dbReference>
<dbReference type="Gene3D" id="1.20.120.720">
    <property type="entry name" value="Myosin VI head, motor domain, U50 subdomain"/>
    <property type="match status" value="1"/>
</dbReference>
<dbReference type="Gene3D" id="1.10.10.820">
    <property type="match status" value="1"/>
</dbReference>
<sequence>MGSNDPASGENLLNLSDTSEHRVISEIKDRFYNKRIYTSVGGVLLSVNPFEKYGIYDEPVIAQYQQLNKYAHIFTPARCAVENIQSGSSAESIVFSGESSSGKSFNAYQVMKYLASSRNSKVTVKHIDAITTIFNSFGCAKTVKNDDATRFGYCMDFLYHKNVLSGLSLRTTLPLETIRVVSQKPGERNFNVFYELCAGMSSDTKTSYGIRDQQKFFYLTQVRILVSISLMSGLSLCAWCANVFCGLQGKVSENVRDDAAYFGRLDASLEIVGFSEEQRQIIYKTLATILHLGNMYFRQRRNTEDESEYVEVSNDVELKWAAYLLDVDMCSFAPCFTHKFTKTDEAVSKTPYSMGQALDARDALAMSLYEVVFSWILNRISLHLKCSDHNAVISVVDCYGIERYNNNGLEQLLINSVNEKLENTFVKQTFLDEIADYADEGLAFDWKVYSFVEPAV</sequence>
<evidence type="ECO:0000256" key="5">
    <source>
        <dbReference type="ARBA" id="ARBA00023203"/>
    </source>
</evidence>
<organism evidence="8 9">
    <name type="scientific">Ancylostoma caninum</name>
    <name type="common">Dog hookworm</name>
    <dbReference type="NCBI Taxonomy" id="29170"/>
    <lineage>
        <taxon>Eukaryota</taxon>
        <taxon>Metazoa</taxon>
        <taxon>Ecdysozoa</taxon>
        <taxon>Nematoda</taxon>
        <taxon>Chromadorea</taxon>
        <taxon>Rhabditida</taxon>
        <taxon>Rhabditina</taxon>
        <taxon>Rhabditomorpha</taxon>
        <taxon>Strongyloidea</taxon>
        <taxon>Ancylostomatidae</taxon>
        <taxon>Ancylostomatinae</taxon>
        <taxon>Ancylostoma</taxon>
    </lineage>
</organism>
<dbReference type="AlphaFoldDB" id="A0A368H6Y1"/>
<name>A0A368H6Y1_ANCCA</name>
<dbReference type="EMBL" id="JOJR01000017">
    <property type="protein sequence ID" value="RCN51037.1"/>
    <property type="molecule type" value="Genomic_DNA"/>
</dbReference>
<dbReference type="GO" id="GO:0051015">
    <property type="term" value="F:actin filament binding"/>
    <property type="evidence" value="ECO:0007669"/>
    <property type="project" value="TreeGrafter"/>
</dbReference>
<keyword evidence="5 6" id="KW-0009">Actin-binding</keyword>
<dbReference type="InterPro" id="IPR036961">
    <property type="entry name" value="Kinesin_motor_dom_sf"/>
</dbReference>
<evidence type="ECO:0000313" key="9">
    <source>
        <dbReference type="Proteomes" id="UP000252519"/>
    </source>
</evidence>
<feature type="binding site" evidence="6">
    <location>
        <begin position="97"/>
        <end position="104"/>
    </location>
    <ligand>
        <name>ATP</name>
        <dbReference type="ChEBI" id="CHEBI:30616"/>
    </ligand>
</feature>
<keyword evidence="9" id="KW-1185">Reference proteome</keyword>
<dbReference type="PRINTS" id="PR00193">
    <property type="entry name" value="MYOSINHEAVY"/>
</dbReference>